<dbReference type="EMBL" id="PCRN01000047">
    <property type="protein sequence ID" value="PIP22341.1"/>
    <property type="molecule type" value="Genomic_DNA"/>
</dbReference>
<dbReference type="InterPro" id="IPR038109">
    <property type="entry name" value="DNA_bind_recomb_sf"/>
</dbReference>
<dbReference type="GO" id="GO:0003677">
    <property type="term" value="F:DNA binding"/>
    <property type="evidence" value="ECO:0007669"/>
    <property type="project" value="InterPro"/>
</dbReference>
<dbReference type="InterPro" id="IPR011109">
    <property type="entry name" value="DNA_bind_recombinase_dom"/>
</dbReference>
<protein>
    <recommendedName>
        <fullName evidence="6">Recombinase family protein</fullName>
    </recommendedName>
</protein>
<comment type="caution">
    <text evidence="4">The sequence shown here is derived from an EMBL/GenBank/DDBJ whole genome shotgun (WGS) entry which is preliminary data.</text>
</comment>
<dbReference type="PANTHER" id="PTHR30461">
    <property type="entry name" value="DNA-INVERTASE FROM LAMBDOID PROPHAGE"/>
    <property type="match status" value="1"/>
</dbReference>
<gene>
    <name evidence="4" type="ORF">COX38_01150</name>
</gene>
<reference evidence="4 5" key="1">
    <citation type="submission" date="2017-09" db="EMBL/GenBank/DDBJ databases">
        <title>Depth-based differentiation of microbial function through sediment-hosted aquifers and enrichment of novel symbionts in the deep terrestrial subsurface.</title>
        <authorList>
            <person name="Probst A.J."/>
            <person name="Ladd B."/>
            <person name="Jarett J.K."/>
            <person name="Geller-Mcgrath D.E."/>
            <person name="Sieber C.M."/>
            <person name="Emerson J.B."/>
            <person name="Anantharaman K."/>
            <person name="Thomas B.C."/>
            <person name="Malmstrom R."/>
            <person name="Stieglmeier M."/>
            <person name="Klingl A."/>
            <person name="Woyke T."/>
            <person name="Ryan C.M."/>
            <person name="Banfield J.F."/>
        </authorList>
    </citation>
    <scope>NUCLEOTIDE SEQUENCE [LARGE SCALE GENOMIC DNA]</scope>
    <source>
        <strain evidence="4">CG23_combo_of_CG06-09_8_20_14_all_39_25</strain>
    </source>
</reference>
<dbReference type="InterPro" id="IPR050639">
    <property type="entry name" value="SSR_resolvase"/>
</dbReference>
<dbReference type="PROSITE" id="PS51736">
    <property type="entry name" value="RECOMBINASES_3"/>
    <property type="match status" value="1"/>
</dbReference>
<dbReference type="Gene3D" id="3.40.50.1390">
    <property type="entry name" value="Resolvase, N-terminal catalytic domain"/>
    <property type="match status" value="1"/>
</dbReference>
<dbReference type="CDD" id="cd00338">
    <property type="entry name" value="Ser_Recombinase"/>
    <property type="match status" value="1"/>
</dbReference>
<evidence type="ECO:0000313" key="5">
    <source>
        <dbReference type="Proteomes" id="UP000229054"/>
    </source>
</evidence>
<dbReference type="PANTHER" id="PTHR30461:SF23">
    <property type="entry name" value="DNA RECOMBINASE-RELATED"/>
    <property type="match status" value="1"/>
</dbReference>
<dbReference type="Gene3D" id="3.90.1750.20">
    <property type="entry name" value="Putative Large Serine Recombinase, Chain B, Domain 2"/>
    <property type="match status" value="1"/>
</dbReference>
<evidence type="ECO:0000259" key="2">
    <source>
        <dbReference type="PROSITE" id="PS51736"/>
    </source>
</evidence>
<feature type="coiled-coil region" evidence="1">
    <location>
        <begin position="365"/>
        <end position="445"/>
    </location>
</feature>
<feature type="domain" description="Resolvase/invertase-type recombinase catalytic" evidence="2">
    <location>
        <begin position="3"/>
        <end position="146"/>
    </location>
</feature>
<dbReference type="SUPFAM" id="SSF53041">
    <property type="entry name" value="Resolvase-like"/>
    <property type="match status" value="1"/>
</dbReference>
<evidence type="ECO:0000256" key="1">
    <source>
        <dbReference type="SAM" id="Coils"/>
    </source>
</evidence>
<evidence type="ECO:0008006" key="6">
    <source>
        <dbReference type="Google" id="ProtNLM"/>
    </source>
</evidence>
<accession>A0A2G9YV37</accession>
<dbReference type="PROSITE" id="PS51737">
    <property type="entry name" value="RECOMBINASE_DNA_BIND"/>
    <property type="match status" value="1"/>
</dbReference>
<sequence length="511" mass="60493">MEQVAIYTRVSSQRQKEEKTIESQLAELREVCEKDKVIIVKEYIDDGWSGATLARPGLDDLRSDAEKKLFEVVYFHSPDRLARDFIDQVIVFRELEKRGIKVVFKDKFLTEENKLNFDIENGIAKHERKKILERTHRGRIHKAKRGLLVGAYPPFGYDYIPKSKNRNGYYKINKREADIVKLIFGSYIQFQSIERVKQELVKRGIKPRKENAAWSDSTISRILAREDYIGRAYYNKTYSFETKNKERRYLRIPKNGRALRNKNEWIGPIMVPAIIEKSKFNLVRILISKNSRPFGTKKYFYLLSGLGILKCMDCGYSLQADRCNGHSYYRCRRCGIMIPIEKVDRPTWNFISKAMENPGFLLKNIKDFNQDEDKIEQLLNEEKESLIKEKNKIKNKQDKLLELYTEEEIEKQQLLEKVGDYQQKEKEIAKKLKEIEIRLAQIKNETELVKDFEQFYKLTKSQFKLLSPQRKRKLISFLLRKVSYSPKKNEIKIESYVPNEINQITTPDLYE</sequence>
<dbReference type="SMART" id="SM00857">
    <property type="entry name" value="Resolvase"/>
    <property type="match status" value="1"/>
</dbReference>
<dbReference type="GO" id="GO:0000150">
    <property type="term" value="F:DNA strand exchange activity"/>
    <property type="evidence" value="ECO:0007669"/>
    <property type="project" value="InterPro"/>
</dbReference>
<feature type="domain" description="Recombinase" evidence="3">
    <location>
        <begin position="154"/>
        <end position="294"/>
    </location>
</feature>
<evidence type="ECO:0000313" key="4">
    <source>
        <dbReference type="EMBL" id="PIP22341.1"/>
    </source>
</evidence>
<dbReference type="Pfam" id="PF07508">
    <property type="entry name" value="Recombinase"/>
    <property type="match status" value="1"/>
</dbReference>
<dbReference type="AlphaFoldDB" id="A0A2G9YV37"/>
<name>A0A2G9YV37_9BACT</name>
<evidence type="ECO:0000259" key="3">
    <source>
        <dbReference type="PROSITE" id="PS51737"/>
    </source>
</evidence>
<dbReference type="InterPro" id="IPR006119">
    <property type="entry name" value="Resolv_N"/>
</dbReference>
<proteinExistence type="predicted"/>
<dbReference type="InterPro" id="IPR036162">
    <property type="entry name" value="Resolvase-like_N_sf"/>
</dbReference>
<dbReference type="Proteomes" id="UP000229054">
    <property type="component" value="Unassembled WGS sequence"/>
</dbReference>
<keyword evidence="1" id="KW-0175">Coiled coil</keyword>
<organism evidence="4 5">
    <name type="scientific">Candidatus Nealsonbacteria bacterium CG23_combo_of_CG06-09_8_20_14_all_39_25</name>
    <dbReference type="NCBI Taxonomy" id="1974723"/>
    <lineage>
        <taxon>Bacteria</taxon>
        <taxon>Candidatus Nealsoniibacteriota</taxon>
    </lineage>
</organism>
<dbReference type="Pfam" id="PF00239">
    <property type="entry name" value="Resolvase"/>
    <property type="match status" value="1"/>
</dbReference>